<dbReference type="InterPro" id="IPR053967">
    <property type="entry name" value="LlgE_F_G-like_D1"/>
</dbReference>
<dbReference type="RefSeq" id="WP_004720730.1">
    <property type="nucleotide sequence ID" value="NZ_CCYO01000032.1"/>
</dbReference>
<evidence type="ECO:0000259" key="8">
    <source>
        <dbReference type="Pfam" id="PF07559"/>
    </source>
</evidence>
<gene>
    <name evidence="11" type="primary">flgE</name>
    <name evidence="10" type="ORF">CSF007_11235</name>
    <name evidence="11" type="ORF">NCTC10476_03323</name>
</gene>
<dbReference type="PANTHER" id="PTHR30435:SF1">
    <property type="entry name" value="FLAGELLAR HOOK PROTEIN FLGE"/>
    <property type="match status" value="1"/>
</dbReference>
<dbReference type="GO" id="GO:0009425">
    <property type="term" value="C:bacterial-type flagellum basal body"/>
    <property type="evidence" value="ECO:0007669"/>
    <property type="project" value="UniProtKB-SubCell"/>
</dbReference>
<dbReference type="InterPro" id="IPR019776">
    <property type="entry name" value="Flagellar_basal_body_rod_CS"/>
</dbReference>
<protein>
    <recommendedName>
        <fullName evidence="3 5">Flagellar hook protein FlgE</fullName>
    </recommendedName>
</protein>
<dbReference type="InterPro" id="IPR020013">
    <property type="entry name" value="Flagellar_FlgE/F/G"/>
</dbReference>
<evidence type="ECO:0000313" key="10">
    <source>
        <dbReference type="EMBL" id="CEK27993.1"/>
    </source>
</evidence>
<dbReference type="OrthoDB" id="8578401at2"/>
<dbReference type="EMBL" id="LN681231">
    <property type="protein sequence ID" value="CEK27993.1"/>
    <property type="molecule type" value="Genomic_DNA"/>
</dbReference>
<proteinExistence type="inferred from homology"/>
<dbReference type="PROSITE" id="PS00588">
    <property type="entry name" value="FLAGELLA_BB_ROD"/>
    <property type="match status" value="1"/>
</dbReference>
<organism evidence="10">
    <name type="scientific">Yersinia ruckeri</name>
    <dbReference type="NCBI Taxonomy" id="29486"/>
    <lineage>
        <taxon>Bacteria</taxon>
        <taxon>Pseudomonadati</taxon>
        <taxon>Pseudomonadota</taxon>
        <taxon>Gammaproteobacteria</taxon>
        <taxon>Enterobacterales</taxon>
        <taxon>Yersiniaceae</taxon>
        <taxon>Yersinia</taxon>
    </lineage>
</organism>
<reference evidence="10" key="1">
    <citation type="journal article" date="2015" name="Genome Announc.">
        <title>Complete Genome Sequence of Yersinia ruckeri Strain CSF007-82, Etiologic Agent of Red Mouth Disease in Salmonid Fish.</title>
        <authorList>
            <person name="Nelson M.C."/>
            <person name="LaPatra S.E."/>
            <person name="Welch T.J."/>
            <person name="Graf J."/>
        </authorList>
    </citation>
    <scope>NUCLEOTIDE SEQUENCE</scope>
    <source>
        <strain evidence="10">CSF007-82</strain>
    </source>
</reference>
<keyword evidence="10" id="KW-0966">Cell projection</keyword>
<dbReference type="GO" id="GO:0005829">
    <property type="term" value="C:cytosol"/>
    <property type="evidence" value="ECO:0007669"/>
    <property type="project" value="TreeGrafter"/>
</dbReference>
<comment type="subcellular location">
    <subcellularLocation>
        <location evidence="1 5">Bacterial flagellum basal body</location>
    </subcellularLocation>
</comment>
<dbReference type="InterPro" id="IPR001444">
    <property type="entry name" value="Flag_bb_rod_N"/>
</dbReference>
<evidence type="ECO:0000256" key="4">
    <source>
        <dbReference type="ARBA" id="ARBA00023143"/>
    </source>
</evidence>
<dbReference type="InterPro" id="IPR010930">
    <property type="entry name" value="Flg_bb/hook_C_dom"/>
</dbReference>
<dbReference type="GO" id="GO:0009424">
    <property type="term" value="C:bacterial-type flagellum hook"/>
    <property type="evidence" value="ECO:0007669"/>
    <property type="project" value="TreeGrafter"/>
</dbReference>
<feature type="domain" description="Flagellar basal-body/hook protein C-terminal" evidence="7">
    <location>
        <begin position="382"/>
        <end position="426"/>
    </location>
</feature>
<feature type="domain" description="Flagellar hook protein FlgE/F/G-like D1" evidence="9">
    <location>
        <begin position="76"/>
        <end position="153"/>
    </location>
</feature>
<dbReference type="GO" id="GO:0071978">
    <property type="term" value="P:bacterial-type flagellum-dependent swarming motility"/>
    <property type="evidence" value="ECO:0007669"/>
    <property type="project" value="TreeGrafter"/>
</dbReference>
<name>A0A0A8VHY4_YERRU</name>
<dbReference type="Proteomes" id="UP000255169">
    <property type="component" value="Unassembled WGS sequence"/>
</dbReference>
<evidence type="ECO:0000313" key="11">
    <source>
        <dbReference type="EMBL" id="SUQ37206.1"/>
    </source>
</evidence>
<keyword evidence="12" id="KW-1185">Reference proteome</keyword>
<dbReference type="Pfam" id="PF22692">
    <property type="entry name" value="LlgE_F_G_D1"/>
    <property type="match status" value="1"/>
</dbReference>
<dbReference type="STRING" id="29486.UGYR_03700"/>
<dbReference type="Gene3D" id="2.60.98.20">
    <property type="entry name" value="Flagellar hook protein FlgE"/>
    <property type="match status" value="1"/>
</dbReference>
<dbReference type="Pfam" id="PF06429">
    <property type="entry name" value="Flg_bbr_C"/>
    <property type="match status" value="1"/>
</dbReference>
<dbReference type="InterPro" id="IPR037925">
    <property type="entry name" value="FlgE/F/G-like"/>
</dbReference>
<dbReference type="AlphaFoldDB" id="A0A0A8VHY4"/>
<evidence type="ECO:0000259" key="6">
    <source>
        <dbReference type="Pfam" id="PF00460"/>
    </source>
</evidence>
<sequence length="427" mass="44281">MGFSQAVSGLNAASSNLDVIGNNIANSATSGFKSGSVSFADMFAGSQTGMGVKVAGITQDFNDGTPTTTNRRLDLAISQSGFFRLEDSSGGISYARNGQFRLDENRNIVSQQGLHLTGYPATGTPPTVQQGANPVPLTIPQGMIAAKATTAGTMVVNLNSSHDVIDAAKTFDPNKPDTYSFVNNITTFDSLGNSHVVSMYFVKTANNTWDVYSKDTSAKLTDPAKPFDPADPAAAAKRGTMNFNNEGVLTGTKDTAGAASAAPFTLNIPMGALNGADANVAGFALNMAGAMQQNTGSDSVSAQTQTGYAAGEFTGFQIEKDGSVVGTYSNQQKQLLGQIVLTNFANPEGLSPQGDNVWKETGSSGAAIIGTAGGGGFGTLTSGALESSNVDLSKELVNMIVAQRNYQSNAQTIKTQDQILQTLVNLR</sequence>
<dbReference type="InterPro" id="IPR011491">
    <property type="entry name" value="FlgE_D2"/>
</dbReference>
<dbReference type="EMBL" id="UHJG01000002">
    <property type="protein sequence ID" value="SUQ37206.1"/>
    <property type="molecule type" value="Genomic_DNA"/>
</dbReference>
<evidence type="ECO:0000256" key="3">
    <source>
        <dbReference type="ARBA" id="ARBA00019015"/>
    </source>
</evidence>
<keyword evidence="4 5" id="KW-0975">Bacterial flagellum</keyword>
<feature type="domain" description="Flagellar hook protein FlgE D2" evidence="8">
    <location>
        <begin position="157"/>
        <end position="308"/>
    </location>
</feature>
<dbReference type="GeneID" id="66879921"/>
<evidence type="ECO:0000256" key="5">
    <source>
        <dbReference type="RuleBase" id="RU362116"/>
    </source>
</evidence>
<dbReference type="NCBIfam" id="NF004238">
    <property type="entry name" value="PRK05682.1-1"/>
    <property type="match status" value="1"/>
</dbReference>
<keyword evidence="10" id="KW-0282">Flagellum</keyword>
<evidence type="ECO:0000259" key="9">
    <source>
        <dbReference type="Pfam" id="PF22692"/>
    </source>
</evidence>
<dbReference type="NCBIfam" id="TIGR03506">
    <property type="entry name" value="FlgEFG_subfam"/>
    <property type="match status" value="1"/>
</dbReference>
<dbReference type="PANTHER" id="PTHR30435">
    <property type="entry name" value="FLAGELLAR PROTEIN"/>
    <property type="match status" value="1"/>
</dbReference>
<dbReference type="InterPro" id="IPR037058">
    <property type="entry name" value="Falgellar_hook_FlgE_sf"/>
</dbReference>
<reference evidence="11 12" key="2">
    <citation type="submission" date="2018-06" db="EMBL/GenBank/DDBJ databases">
        <authorList>
            <consortium name="Pathogen Informatics"/>
            <person name="Doyle S."/>
        </authorList>
    </citation>
    <scope>NUCLEOTIDE SEQUENCE [LARGE SCALE GENOMIC DNA]</scope>
    <source>
        <strain evidence="11 12">NCTC10476</strain>
    </source>
</reference>
<evidence type="ECO:0000259" key="7">
    <source>
        <dbReference type="Pfam" id="PF06429"/>
    </source>
</evidence>
<keyword evidence="10" id="KW-0969">Cilium</keyword>
<dbReference type="Pfam" id="PF07559">
    <property type="entry name" value="FlgE_D2"/>
    <property type="match status" value="1"/>
</dbReference>
<accession>A0A0A8VHY4</accession>
<comment type="similarity">
    <text evidence="2 5">Belongs to the flagella basal body rod proteins family.</text>
</comment>
<dbReference type="Pfam" id="PF00460">
    <property type="entry name" value="Flg_bb_rod"/>
    <property type="match status" value="1"/>
</dbReference>
<comment type="function">
    <text evidence="5">A flexible structure which links the flagellar filament to the drive apparatus in the basal body.</text>
</comment>
<evidence type="ECO:0000313" key="12">
    <source>
        <dbReference type="Proteomes" id="UP000255169"/>
    </source>
</evidence>
<dbReference type="SUPFAM" id="SSF117143">
    <property type="entry name" value="Flagellar hook protein flgE"/>
    <property type="match status" value="1"/>
</dbReference>
<feature type="domain" description="Flagellar basal body rod protein N-terminal" evidence="6">
    <location>
        <begin position="6"/>
        <end position="33"/>
    </location>
</feature>
<evidence type="ECO:0000256" key="1">
    <source>
        <dbReference type="ARBA" id="ARBA00004117"/>
    </source>
</evidence>
<evidence type="ECO:0000256" key="2">
    <source>
        <dbReference type="ARBA" id="ARBA00009677"/>
    </source>
</evidence>